<protein>
    <submittedName>
        <fullName evidence="1">Uncharacterized protein</fullName>
    </submittedName>
</protein>
<organism evidence="1 2">
    <name type="scientific">Puccinia graminis f. sp. tritici</name>
    <dbReference type="NCBI Taxonomy" id="56615"/>
    <lineage>
        <taxon>Eukaryota</taxon>
        <taxon>Fungi</taxon>
        <taxon>Dikarya</taxon>
        <taxon>Basidiomycota</taxon>
        <taxon>Pucciniomycotina</taxon>
        <taxon>Pucciniomycetes</taxon>
        <taxon>Pucciniales</taxon>
        <taxon>Pucciniaceae</taxon>
        <taxon>Puccinia</taxon>
    </lineage>
</organism>
<sequence length="118" mass="12973">MATCRRHRNALKHPLPVSAHEYIFALAISNLTHACGSSSPLSPLQLDCWLKGTASAHHEKEDRNKADIMNFKSCLLAISVSLLIVLQSNRCGARPVVPVSEIEPIKTLGGGQLRNRMY</sequence>
<comment type="caution">
    <text evidence="1">The sequence shown here is derived from an EMBL/GenBank/DDBJ whole genome shotgun (WGS) entry which is preliminary data.</text>
</comment>
<reference evidence="1 2" key="1">
    <citation type="submission" date="2019-05" db="EMBL/GenBank/DDBJ databases">
        <title>Emergence of the Ug99 lineage of the wheat stem rust pathogen through somatic hybridization.</title>
        <authorList>
            <person name="Li F."/>
            <person name="Upadhyaya N.M."/>
            <person name="Sperschneider J."/>
            <person name="Matny O."/>
            <person name="Nguyen-Phuc H."/>
            <person name="Mago R."/>
            <person name="Raley C."/>
            <person name="Miller M.E."/>
            <person name="Silverstein K.A.T."/>
            <person name="Henningsen E."/>
            <person name="Hirsch C.D."/>
            <person name="Visser B."/>
            <person name="Pretorius Z.A."/>
            <person name="Steffenson B.J."/>
            <person name="Schwessinger B."/>
            <person name="Dodds P.N."/>
            <person name="Figueroa M."/>
        </authorList>
    </citation>
    <scope>NUCLEOTIDE SEQUENCE [LARGE SCALE GENOMIC DNA]</scope>
    <source>
        <strain evidence="1 2">Ug99</strain>
    </source>
</reference>
<evidence type="ECO:0000313" key="2">
    <source>
        <dbReference type="Proteomes" id="UP000325313"/>
    </source>
</evidence>
<evidence type="ECO:0000313" key="1">
    <source>
        <dbReference type="EMBL" id="KAA1071027.1"/>
    </source>
</evidence>
<dbReference type="AlphaFoldDB" id="A0A5B0M1N8"/>
<gene>
    <name evidence="1" type="ORF">PGTUg99_015669</name>
</gene>
<name>A0A5B0M1N8_PUCGR</name>
<proteinExistence type="predicted"/>
<dbReference type="EMBL" id="VDEP01000481">
    <property type="protein sequence ID" value="KAA1071027.1"/>
    <property type="molecule type" value="Genomic_DNA"/>
</dbReference>
<dbReference type="Proteomes" id="UP000325313">
    <property type="component" value="Unassembled WGS sequence"/>
</dbReference>
<accession>A0A5B0M1N8</accession>